<dbReference type="Pfam" id="PF00534">
    <property type="entry name" value="Glycos_transf_1"/>
    <property type="match status" value="1"/>
</dbReference>
<gene>
    <name evidence="4" type="ORF">GKD67_16755</name>
</gene>
<evidence type="ECO:0000313" key="5">
    <source>
        <dbReference type="Proteomes" id="UP000461276"/>
    </source>
</evidence>
<keyword evidence="1" id="KW-0472">Membrane</keyword>
<dbReference type="InterPro" id="IPR001296">
    <property type="entry name" value="Glyco_trans_1"/>
</dbReference>
<name>A0A7K0GYZ5_PARDI</name>
<dbReference type="Gene3D" id="3.40.50.2000">
    <property type="entry name" value="Glycogen Phosphorylase B"/>
    <property type="match status" value="2"/>
</dbReference>
<dbReference type="GO" id="GO:0016757">
    <property type="term" value="F:glycosyltransferase activity"/>
    <property type="evidence" value="ECO:0007669"/>
    <property type="project" value="InterPro"/>
</dbReference>
<proteinExistence type="predicted"/>
<reference evidence="4 5" key="1">
    <citation type="journal article" date="2019" name="Nat. Med.">
        <title>A library of human gut bacterial isolates paired with longitudinal multiomics data enables mechanistic microbiome research.</title>
        <authorList>
            <person name="Poyet M."/>
            <person name="Groussin M."/>
            <person name="Gibbons S.M."/>
            <person name="Avila-Pacheco J."/>
            <person name="Jiang X."/>
            <person name="Kearney S.M."/>
            <person name="Perrotta A.R."/>
            <person name="Berdy B."/>
            <person name="Zhao S."/>
            <person name="Lieberman T.D."/>
            <person name="Swanson P.K."/>
            <person name="Smith M."/>
            <person name="Roesemann S."/>
            <person name="Alexander J.E."/>
            <person name="Rich S.A."/>
            <person name="Livny J."/>
            <person name="Vlamakis H."/>
            <person name="Clish C."/>
            <person name="Bullock K."/>
            <person name="Deik A."/>
            <person name="Scott J."/>
            <person name="Pierce K.A."/>
            <person name="Xavier R.J."/>
            <person name="Alm E.J."/>
        </authorList>
    </citation>
    <scope>NUCLEOTIDE SEQUENCE [LARGE SCALE GENOMIC DNA]</scope>
    <source>
        <strain evidence="4 5">BIOML-A9</strain>
    </source>
</reference>
<dbReference type="AlphaFoldDB" id="A0A7K0GYZ5"/>
<dbReference type="RefSeq" id="WP_154395322.1">
    <property type="nucleotide sequence ID" value="NZ_CP103079.1"/>
</dbReference>
<keyword evidence="1" id="KW-1133">Transmembrane helix</keyword>
<feature type="domain" description="Glycosyl transferase family 1" evidence="2">
    <location>
        <begin position="196"/>
        <end position="296"/>
    </location>
</feature>
<keyword evidence="4" id="KW-0808">Transferase</keyword>
<comment type="caution">
    <text evidence="4">The sequence shown here is derived from an EMBL/GenBank/DDBJ whole genome shotgun (WGS) entry which is preliminary data.</text>
</comment>
<protein>
    <submittedName>
        <fullName evidence="4">Glycosyltransferase</fullName>
    </submittedName>
</protein>
<dbReference type="InterPro" id="IPR028098">
    <property type="entry name" value="Glyco_trans_4-like_N"/>
</dbReference>
<feature type="transmembrane region" description="Helical" evidence="1">
    <location>
        <begin position="72"/>
        <end position="91"/>
    </location>
</feature>
<dbReference type="PANTHER" id="PTHR12526">
    <property type="entry name" value="GLYCOSYLTRANSFERASE"/>
    <property type="match status" value="1"/>
</dbReference>
<organism evidence="4 5">
    <name type="scientific">Parabacteroides distasonis</name>
    <dbReference type="NCBI Taxonomy" id="823"/>
    <lineage>
        <taxon>Bacteria</taxon>
        <taxon>Pseudomonadati</taxon>
        <taxon>Bacteroidota</taxon>
        <taxon>Bacteroidia</taxon>
        <taxon>Bacteroidales</taxon>
        <taxon>Tannerellaceae</taxon>
        <taxon>Parabacteroides</taxon>
    </lineage>
</organism>
<sequence>MNSINIINILGVYPPPLGGVSIHVKRLIHGLNKYRLIFLINYGSKVKGFEYIENIHSLPFYIFSLLWKRRRIIHVHSNSYVIFLLLLLFGIRHKIGVTLHNQRIARMKSSFKQFVFTSFFHRADFIILNSKKYSDILVQKYRLSENRLHVIPAFIPPMKSESCGLPKGVLEFRKKCNYLISANAFRLVVEDGLDLYGLDLLIDLIYDLRKDGINAGLLFCLPEIGNKKYYEELQKRIENYHLKEYVKIVSGVIQNAFEYWKISDVFIRPTTTDIEGISVKEALWVNTPAIASDVCERPAGTLLFENRNYLDLKDKVLKIYKKDKYETIDFRENVPDVVNEILKIYNSL</sequence>
<keyword evidence="1" id="KW-0812">Transmembrane</keyword>
<dbReference type="Pfam" id="PF13439">
    <property type="entry name" value="Glyco_transf_4"/>
    <property type="match status" value="1"/>
</dbReference>
<evidence type="ECO:0000259" key="2">
    <source>
        <dbReference type="Pfam" id="PF00534"/>
    </source>
</evidence>
<evidence type="ECO:0000313" key="4">
    <source>
        <dbReference type="EMBL" id="MRY94849.1"/>
    </source>
</evidence>
<dbReference type="Proteomes" id="UP000461276">
    <property type="component" value="Unassembled WGS sequence"/>
</dbReference>
<dbReference type="PANTHER" id="PTHR12526:SF630">
    <property type="entry name" value="GLYCOSYLTRANSFERASE"/>
    <property type="match status" value="1"/>
</dbReference>
<evidence type="ECO:0000256" key="1">
    <source>
        <dbReference type="SAM" id="Phobius"/>
    </source>
</evidence>
<dbReference type="EMBL" id="WKMY01000013">
    <property type="protein sequence ID" value="MRY94849.1"/>
    <property type="molecule type" value="Genomic_DNA"/>
</dbReference>
<accession>A0A7K0GYZ5</accession>
<feature type="domain" description="Glycosyltransferase subfamily 4-like N-terminal" evidence="3">
    <location>
        <begin position="64"/>
        <end position="155"/>
    </location>
</feature>
<dbReference type="SUPFAM" id="SSF53756">
    <property type="entry name" value="UDP-Glycosyltransferase/glycogen phosphorylase"/>
    <property type="match status" value="1"/>
</dbReference>
<evidence type="ECO:0000259" key="3">
    <source>
        <dbReference type="Pfam" id="PF13439"/>
    </source>
</evidence>